<keyword evidence="1" id="KW-0489">Methyltransferase</keyword>
<dbReference type="GeneID" id="107471788"/>
<dbReference type="GO" id="GO:0008757">
    <property type="term" value="F:S-adenosylmethionine-dependent methyltransferase activity"/>
    <property type="evidence" value="ECO:0007669"/>
    <property type="project" value="UniProtKB-ARBA"/>
</dbReference>
<dbReference type="Pfam" id="PF00891">
    <property type="entry name" value="Methyltransf_2"/>
    <property type="match status" value="2"/>
</dbReference>
<name>A0A9C6TIE7_ARADU</name>
<dbReference type="Proteomes" id="UP000515211">
    <property type="component" value="Chromosome 10"/>
</dbReference>
<dbReference type="Pfam" id="PF08100">
    <property type="entry name" value="Dimerisation"/>
    <property type="match status" value="2"/>
</dbReference>
<dbReference type="KEGG" id="adu:107471788"/>
<evidence type="ECO:0000259" key="4">
    <source>
        <dbReference type="Pfam" id="PF00891"/>
    </source>
</evidence>
<dbReference type="InterPro" id="IPR016461">
    <property type="entry name" value="COMT-like"/>
</dbReference>
<keyword evidence="3" id="KW-0949">S-adenosyl-L-methionine</keyword>
<dbReference type="InterPro" id="IPR012967">
    <property type="entry name" value="COMT_dimerisation"/>
</dbReference>
<dbReference type="Gene3D" id="3.40.50.150">
    <property type="entry name" value="Vaccinia Virus protein VP39"/>
    <property type="match status" value="2"/>
</dbReference>
<dbReference type="FunFam" id="1.10.10.10:FF:000357">
    <property type="entry name" value="Caffeic acid 3-O-methyltransferase"/>
    <property type="match status" value="2"/>
</dbReference>
<dbReference type="InterPro" id="IPR036390">
    <property type="entry name" value="WH_DNA-bd_sf"/>
</dbReference>
<evidence type="ECO:0000259" key="5">
    <source>
        <dbReference type="Pfam" id="PF08100"/>
    </source>
</evidence>
<gene>
    <name evidence="7" type="primary">LOC107471788</name>
</gene>
<dbReference type="SUPFAM" id="SSF53335">
    <property type="entry name" value="S-adenosyl-L-methionine-dependent methyltransferases"/>
    <property type="match status" value="2"/>
</dbReference>
<keyword evidence="6" id="KW-1185">Reference proteome</keyword>
<protein>
    <submittedName>
        <fullName evidence="7">Isoliquiritigenin 2'-O-methyltransferase</fullName>
    </submittedName>
</protein>
<evidence type="ECO:0000256" key="2">
    <source>
        <dbReference type="ARBA" id="ARBA00022679"/>
    </source>
</evidence>
<dbReference type="GO" id="GO:0008171">
    <property type="term" value="F:O-methyltransferase activity"/>
    <property type="evidence" value="ECO:0007669"/>
    <property type="project" value="InterPro"/>
</dbReference>
<dbReference type="InterPro" id="IPR029063">
    <property type="entry name" value="SAM-dependent_MTases_sf"/>
</dbReference>
<accession>A0A9C6TIE7</accession>
<evidence type="ECO:0000313" key="7">
    <source>
        <dbReference type="RefSeq" id="XP_052110907.1"/>
    </source>
</evidence>
<dbReference type="SUPFAM" id="SSF46785">
    <property type="entry name" value="Winged helix' DNA-binding domain"/>
    <property type="match status" value="2"/>
</dbReference>
<keyword evidence="2" id="KW-0808">Transferase</keyword>
<dbReference type="Gene3D" id="1.10.10.10">
    <property type="entry name" value="Winged helix-like DNA-binding domain superfamily/Winged helix DNA-binding domain"/>
    <property type="match status" value="2"/>
</dbReference>
<dbReference type="PROSITE" id="PS51683">
    <property type="entry name" value="SAM_OMT_II"/>
    <property type="match status" value="2"/>
</dbReference>
<dbReference type="GO" id="GO:0046983">
    <property type="term" value="F:protein dimerization activity"/>
    <property type="evidence" value="ECO:0007669"/>
    <property type="project" value="InterPro"/>
</dbReference>
<feature type="domain" description="O-methyltransferase dimerisation" evidence="5">
    <location>
        <begin position="23"/>
        <end position="115"/>
    </location>
</feature>
<proteinExistence type="predicted"/>
<feature type="domain" description="O-methyltransferase C-terminal" evidence="4">
    <location>
        <begin position="462"/>
        <end position="669"/>
    </location>
</feature>
<evidence type="ECO:0000313" key="6">
    <source>
        <dbReference type="Proteomes" id="UP000515211"/>
    </source>
</evidence>
<feature type="domain" description="O-methyltransferase C-terminal" evidence="4">
    <location>
        <begin position="141"/>
        <end position="349"/>
    </location>
</feature>
<dbReference type="PANTHER" id="PTHR11746">
    <property type="entry name" value="O-METHYLTRANSFERASE"/>
    <property type="match status" value="1"/>
</dbReference>
<dbReference type="RefSeq" id="XP_052110907.1">
    <property type="nucleotide sequence ID" value="XM_052254947.1"/>
</dbReference>
<feature type="domain" description="O-methyltransferase dimerisation" evidence="5">
    <location>
        <begin position="353"/>
        <end position="440"/>
    </location>
</feature>
<dbReference type="InterPro" id="IPR001077">
    <property type="entry name" value="COMT_C"/>
</dbReference>
<dbReference type="InterPro" id="IPR036388">
    <property type="entry name" value="WH-like_DNA-bd_sf"/>
</dbReference>
<dbReference type="AlphaFoldDB" id="A0A9C6TIE7"/>
<reference evidence="7" key="2">
    <citation type="submission" date="2025-08" db="UniProtKB">
        <authorList>
            <consortium name="RefSeq"/>
        </authorList>
    </citation>
    <scope>IDENTIFICATION</scope>
    <source>
        <tissue evidence="7">Whole plant</tissue>
    </source>
</reference>
<reference evidence="6" key="1">
    <citation type="journal article" date="2016" name="Nat. Genet.">
        <title>The genome sequences of Arachis duranensis and Arachis ipaensis, the diploid ancestors of cultivated peanut.</title>
        <authorList>
            <person name="Bertioli D.J."/>
            <person name="Cannon S.B."/>
            <person name="Froenicke L."/>
            <person name="Huang G."/>
            <person name="Farmer A.D."/>
            <person name="Cannon E.K."/>
            <person name="Liu X."/>
            <person name="Gao D."/>
            <person name="Clevenger J."/>
            <person name="Dash S."/>
            <person name="Ren L."/>
            <person name="Moretzsohn M.C."/>
            <person name="Shirasawa K."/>
            <person name="Huang W."/>
            <person name="Vidigal B."/>
            <person name="Abernathy B."/>
            <person name="Chu Y."/>
            <person name="Niederhuth C.E."/>
            <person name="Umale P."/>
            <person name="Araujo A.C."/>
            <person name="Kozik A."/>
            <person name="Kim K.D."/>
            <person name="Burow M.D."/>
            <person name="Varshney R.K."/>
            <person name="Wang X."/>
            <person name="Zhang X."/>
            <person name="Barkley N."/>
            <person name="Guimaraes P.M."/>
            <person name="Isobe S."/>
            <person name="Guo B."/>
            <person name="Liao B."/>
            <person name="Stalker H.T."/>
            <person name="Schmitz R.J."/>
            <person name="Scheffler B.E."/>
            <person name="Leal-Bertioli S.C."/>
            <person name="Xun X."/>
            <person name="Jackson S.A."/>
            <person name="Michelmore R."/>
            <person name="Ozias-Akins P."/>
        </authorList>
    </citation>
    <scope>NUCLEOTIDE SEQUENCE [LARGE SCALE GENOMIC DNA]</scope>
    <source>
        <strain evidence="6">cv. V14167</strain>
    </source>
</reference>
<evidence type="ECO:0000256" key="3">
    <source>
        <dbReference type="ARBA" id="ARBA00022691"/>
    </source>
</evidence>
<dbReference type="GO" id="GO:0032259">
    <property type="term" value="P:methylation"/>
    <property type="evidence" value="ECO:0007669"/>
    <property type="project" value="UniProtKB-KW"/>
</dbReference>
<dbReference type="CDD" id="cd02440">
    <property type="entry name" value="AdoMet_MTases"/>
    <property type="match status" value="1"/>
</dbReference>
<evidence type="ECO:0000256" key="1">
    <source>
        <dbReference type="ARBA" id="ARBA00022603"/>
    </source>
</evidence>
<sequence>MNMMSSITTKEEYDDAFTKAASFAFAQVFPAILNAAIDMNLFDIISKAESSLGMSASEIASKLPKQHSEMGSRLERMLPSLVAHSLLTCSIRTINEDGDTERVYAVSPVGQYYTSTQHDDEQRGSWIAMSTLFYRGYRHLWTDTKDAILDANNHNHFQKVYGKMAFEYMETHTELGNLFGQAMSQAGSLGMKQLLNAYKGGFDGISTLVDVGGGYGQVLKQILFQYPSIKAINFDLPHVVKNAPPHPGIEHIGGDMFKTVPKGDALLLKHVCHSWEDEECVKVLRNCYEALPPHGKVIVMDALMPEIPKSTSFKDTQAVDLDFLMFLVSGGKERDEKQFEKLCKTSGFSRFQVFPAILNAAIDMNLFDIISKAESSLGMSASEIASKLPKQHSEMGSRLERMLPSLVAHSLLSCSIRTINEDGDTERVYAVSPVGQYYTTHEQRGSLSAMSTLVYRGYRHLWKDTKDAILDANNHNHFQRMYGKMAFEYMETDRELSNLFGEAMSQAGPLGVKSILDAYKGGFDGISTLVDVGGGYGQVLKQILFQYPSIKGINFDLPHVVKNAPPHPGIEHIGGDMFESVPKGDAILLKHVCHDWGDEECVKFLRKCYEALPADGKVIVLEILVPEIPKSTSKDLYAVDMDYGMFLVHGGKERTEKQYEKLCKRSGFSRFKVACNDSTAINAVMEFYK</sequence>
<organism evidence="6 7">
    <name type="scientific">Arachis duranensis</name>
    <name type="common">Wild peanut</name>
    <dbReference type="NCBI Taxonomy" id="130453"/>
    <lineage>
        <taxon>Eukaryota</taxon>
        <taxon>Viridiplantae</taxon>
        <taxon>Streptophyta</taxon>
        <taxon>Embryophyta</taxon>
        <taxon>Tracheophyta</taxon>
        <taxon>Spermatophyta</taxon>
        <taxon>Magnoliopsida</taxon>
        <taxon>eudicotyledons</taxon>
        <taxon>Gunneridae</taxon>
        <taxon>Pentapetalae</taxon>
        <taxon>rosids</taxon>
        <taxon>fabids</taxon>
        <taxon>Fabales</taxon>
        <taxon>Fabaceae</taxon>
        <taxon>Papilionoideae</taxon>
        <taxon>50 kb inversion clade</taxon>
        <taxon>dalbergioids sensu lato</taxon>
        <taxon>Dalbergieae</taxon>
        <taxon>Pterocarpus clade</taxon>
        <taxon>Arachis</taxon>
    </lineage>
</organism>